<keyword evidence="1" id="KW-0812">Transmembrane</keyword>
<feature type="transmembrane region" description="Helical" evidence="1">
    <location>
        <begin position="130"/>
        <end position="149"/>
    </location>
</feature>
<evidence type="ECO:0000256" key="1">
    <source>
        <dbReference type="SAM" id="Phobius"/>
    </source>
</evidence>
<keyword evidence="3" id="KW-1185">Reference proteome</keyword>
<gene>
    <name evidence="2" type="ORF">NP596_21620</name>
</gene>
<protein>
    <submittedName>
        <fullName evidence="2">O-antigen ligase domain-containing protein</fullName>
    </submittedName>
</protein>
<evidence type="ECO:0000313" key="3">
    <source>
        <dbReference type="Proteomes" id="UP001524586"/>
    </source>
</evidence>
<dbReference type="GO" id="GO:0016874">
    <property type="term" value="F:ligase activity"/>
    <property type="evidence" value="ECO:0007669"/>
    <property type="project" value="UniProtKB-KW"/>
</dbReference>
<keyword evidence="1" id="KW-0472">Membrane</keyword>
<feature type="transmembrane region" description="Helical" evidence="1">
    <location>
        <begin position="76"/>
        <end position="95"/>
    </location>
</feature>
<keyword evidence="2" id="KW-0436">Ligase</keyword>
<feature type="transmembrane region" description="Helical" evidence="1">
    <location>
        <begin position="44"/>
        <end position="64"/>
    </location>
</feature>
<feature type="non-terminal residue" evidence="2">
    <location>
        <position position="248"/>
    </location>
</feature>
<proteinExistence type="predicted"/>
<accession>A0ABT1UB39</accession>
<feature type="transmembrane region" description="Helical" evidence="1">
    <location>
        <begin position="13"/>
        <end position="32"/>
    </location>
</feature>
<sequence>MALPKYLVPAGDLMPNAIATALCLAVYLLFCLQQVVIADWLGSGVSLGATAIRVFVGAVSVWLWRRQGIPPVLRLPFLAVLACMAALAASVLMSAHPVIAVKFAIKYCTALLLLWTFLNLALAFPDFPPAAARAALLALWGNILLGMGVRFDSPALKSFSLAFHPEASFKYLPRVSGIYEHPAIFGATSVMLALLVFQLYAQGRLTKPALLWAILGACLALLLTESRNALVPLLAFAGGMAWLRRREL</sequence>
<dbReference type="Proteomes" id="UP001524586">
    <property type="component" value="Unassembled WGS sequence"/>
</dbReference>
<comment type="caution">
    <text evidence="2">The sequence shown here is derived from an EMBL/GenBank/DDBJ whole genome shotgun (WGS) entry which is preliminary data.</text>
</comment>
<name>A0ABT1UB39_9GAMM</name>
<dbReference type="EMBL" id="JANIBK010000342">
    <property type="protein sequence ID" value="MCQ8131069.1"/>
    <property type="molecule type" value="Genomic_DNA"/>
</dbReference>
<reference evidence="2 3" key="1">
    <citation type="submission" date="2022-07" db="EMBL/GenBank/DDBJ databases">
        <title>Methylomonas rivi sp. nov., Methylomonas rosea sp. nov., Methylomonas aureus sp. nov. and Methylomonas subterranea sp. nov., four novel methanotrophs isolated from a freshwater creek and the deep terrestrial subsurface.</title>
        <authorList>
            <person name="Abin C."/>
            <person name="Sankaranarayanan K."/>
            <person name="Garner C."/>
            <person name="Sindelar R."/>
            <person name="Kotary K."/>
            <person name="Garner R."/>
            <person name="Barclay S."/>
            <person name="Lawson P."/>
            <person name="Krumholz L."/>
        </authorList>
    </citation>
    <scope>NUCLEOTIDE SEQUENCE [LARGE SCALE GENOMIC DNA]</scope>
    <source>
        <strain evidence="2 3">WSC-6</strain>
    </source>
</reference>
<keyword evidence="1" id="KW-1133">Transmembrane helix</keyword>
<evidence type="ECO:0000313" key="2">
    <source>
        <dbReference type="EMBL" id="MCQ8131069.1"/>
    </source>
</evidence>
<feature type="transmembrane region" description="Helical" evidence="1">
    <location>
        <begin position="183"/>
        <end position="201"/>
    </location>
</feature>
<feature type="transmembrane region" description="Helical" evidence="1">
    <location>
        <begin position="107"/>
        <end position="124"/>
    </location>
</feature>
<feature type="transmembrane region" description="Helical" evidence="1">
    <location>
        <begin position="213"/>
        <end position="243"/>
    </location>
</feature>
<organism evidence="2 3">
    <name type="scientific">Methylomonas rivi</name>
    <dbReference type="NCBI Taxonomy" id="2952226"/>
    <lineage>
        <taxon>Bacteria</taxon>
        <taxon>Pseudomonadati</taxon>
        <taxon>Pseudomonadota</taxon>
        <taxon>Gammaproteobacteria</taxon>
        <taxon>Methylococcales</taxon>
        <taxon>Methylococcaceae</taxon>
        <taxon>Methylomonas</taxon>
    </lineage>
</organism>